<organism evidence="2 3">
    <name type="scientific">Sphingomonas echinoides</name>
    <dbReference type="NCBI Taxonomy" id="59803"/>
    <lineage>
        <taxon>Bacteria</taxon>
        <taxon>Pseudomonadati</taxon>
        <taxon>Pseudomonadota</taxon>
        <taxon>Alphaproteobacteria</taxon>
        <taxon>Sphingomonadales</taxon>
        <taxon>Sphingomonadaceae</taxon>
        <taxon>Sphingomonas</taxon>
    </lineage>
</organism>
<feature type="chain" id="PRO_5045607992" evidence="1">
    <location>
        <begin position="22"/>
        <end position="266"/>
    </location>
</feature>
<dbReference type="RefSeq" id="WP_010403938.1">
    <property type="nucleotide sequence ID" value="NZ_JAWXXV010000001.1"/>
</dbReference>
<dbReference type="EMBL" id="JAWXXV010000001">
    <property type="protein sequence ID" value="MDX5984058.1"/>
    <property type="molecule type" value="Genomic_DNA"/>
</dbReference>
<dbReference type="Proteomes" id="UP001279660">
    <property type="component" value="Unassembled WGS sequence"/>
</dbReference>
<evidence type="ECO:0000256" key="1">
    <source>
        <dbReference type="SAM" id="SignalP"/>
    </source>
</evidence>
<protein>
    <submittedName>
        <fullName evidence="2">Transporter</fullName>
    </submittedName>
</protein>
<dbReference type="Pfam" id="PF13557">
    <property type="entry name" value="Phenol_MetA_deg"/>
    <property type="match status" value="1"/>
</dbReference>
<sequence>MTLRYGGLAAIAMLVPGVAHAEDRSYCPTRPSLGTTACTIAPKHVSVETAITDWTLDNQPDRRTDTVLLGDTFVRVGVTDTIEAQFGWTPYGHVRTRDKATQAVENAGRVGDATLGFKANLLHPDGNGASIAVQPFFSMPVGRAPVGAGDWGAGVIVPATLDLSKTVNLVTTSELDAAVNLSGHGRHIAYSEVFGVGVKLAHHLTVTLDSQVLRDEDPEEKTTQVLGSASLAWKARKDLQFDVGAVAGLNRAAPDMELYVGISRRF</sequence>
<proteinExistence type="predicted"/>
<keyword evidence="3" id="KW-1185">Reference proteome</keyword>
<comment type="caution">
    <text evidence="2">The sequence shown here is derived from an EMBL/GenBank/DDBJ whole genome shotgun (WGS) entry which is preliminary data.</text>
</comment>
<dbReference type="InterPro" id="IPR025737">
    <property type="entry name" value="FApF"/>
</dbReference>
<feature type="signal peptide" evidence="1">
    <location>
        <begin position="1"/>
        <end position="21"/>
    </location>
</feature>
<keyword evidence="1" id="KW-0732">Signal</keyword>
<name>A0ABU4PIQ2_9SPHN</name>
<evidence type="ECO:0000313" key="3">
    <source>
        <dbReference type="Proteomes" id="UP001279660"/>
    </source>
</evidence>
<reference evidence="2 3" key="1">
    <citation type="submission" date="2023-11" db="EMBL/GenBank/DDBJ databases">
        <title>MicrobeMod: A computational toolkit for identifying prokaryotic methylation and restriction-modification with nanopore sequencing.</title>
        <authorList>
            <person name="Crits-Christoph A."/>
            <person name="Kang S.C."/>
            <person name="Lee H."/>
            <person name="Ostrov N."/>
        </authorList>
    </citation>
    <scope>NUCLEOTIDE SEQUENCE [LARGE SCALE GENOMIC DNA]</scope>
    <source>
        <strain evidence="2 3">ATCC 14820</strain>
    </source>
</reference>
<accession>A0ABU4PIQ2</accession>
<gene>
    <name evidence="2" type="ORF">SIL82_07285</name>
</gene>
<evidence type="ECO:0000313" key="2">
    <source>
        <dbReference type="EMBL" id="MDX5984058.1"/>
    </source>
</evidence>